<comment type="caution">
    <text evidence="2">The sequence shown here is derived from an EMBL/GenBank/DDBJ whole genome shotgun (WGS) entry which is preliminary data.</text>
</comment>
<dbReference type="SUPFAM" id="SSF69318">
    <property type="entry name" value="Integrin alpha N-terminal domain"/>
    <property type="match status" value="1"/>
</dbReference>
<accession>A0AAE3GGC7</accession>
<organism evidence="2 3">
    <name type="scientific">Goodfellowiella coeruleoviolacea</name>
    <dbReference type="NCBI Taxonomy" id="334858"/>
    <lineage>
        <taxon>Bacteria</taxon>
        <taxon>Bacillati</taxon>
        <taxon>Actinomycetota</taxon>
        <taxon>Actinomycetes</taxon>
        <taxon>Pseudonocardiales</taxon>
        <taxon>Pseudonocardiaceae</taxon>
        <taxon>Goodfellowiella</taxon>
    </lineage>
</organism>
<dbReference type="EMBL" id="JAMTCK010000008">
    <property type="protein sequence ID" value="MCP2166845.1"/>
    <property type="molecule type" value="Genomic_DNA"/>
</dbReference>
<dbReference type="AlphaFoldDB" id="A0AAE3GGC7"/>
<feature type="chain" id="PRO_5042167848" description="VCBS repeat-containing protein" evidence="1">
    <location>
        <begin position="30"/>
        <end position="213"/>
    </location>
</feature>
<sequence length="213" mass="22617">MSRNLLRAVTATAVAATALVLLPLGSASADPVRTAAADLDGDGRADRVTLSQVDDQTQSLTVVVGDRTATATMQWWAPATGVQPVRVTDLDRNGRQELIVLETVGANTDTFSIWEYTTSGSLRRVTRLNGEPVQLYEGGGVAAHSGYECDDNLAQQRVLVKLDTLRDDNGVTYSGTRTGYRITGGLARVLWTVPISHVSSDDPVTATDPGTCA</sequence>
<feature type="signal peptide" evidence="1">
    <location>
        <begin position="1"/>
        <end position="29"/>
    </location>
</feature>
<gene>
    <name evidence="2" type="ORF">LX83_003717</name>
</gene>
<reference evidence="2" key="1">
    <citation type="submission" date="2022-06" db="EMBL/GenBank/DDBJ databases">
        <title>Genomic Encyclopedia of Archaeal and Bacterial Type Strains, Phase II (KMG-II): from individual species to whole genera.</title>
        <authorList>
            <person name="Goeker M."/>
        </authorList>
    </citation>
    <scope>NUCLEOTIDE SEQUENCE</scope>
    <source>
        <strain evidence="2">DSM 43935</strain>
    </source>
</reference>
<evidence type="ECO:0000313" key="3">
    <source>
        <dbReference type="Proteomes" id="UP001206128"/>
    </source>
</evidence>
<evidence type="ECO:0000256" key="1">
    <source>
        <dbReference type="SAM" id="SignalP"/>
    </source>
</evidence>
<dbReference type="RefSeq" id="WP_253773127.1">
    <property type="nucleotide sequence ID" value="NZ_JAMTCK010000008.1"/>
</dbReference>
<protein>
    <recommendedName>
        <fullName evidence="4">VCBS repeat-containing protein</fullName>
    </recommendedName>
</protein>
<name>A0AAE3GGC7_9PSEU</name>
<keyword evidence="3" id="KW-1185">Reference proteome</keyword>
<evidence type="ECO:0008006" key="4">
    <source>
        <dbReference type="Google" id="ProtNLM"/>
    </source>
</evidence>
<dbReference type="Proteomes" id="UP001206128">
    <property type="component" value="Unassembled WGS sequence"/>
</dbReference>
<keyword evidence="1" id="KW-0732">Signal</keyword>
<proteinExistence type="predicted"/>
<evidence type="ECO:0000313" key="2">
    <source>
        <dbReference type="EMBL" id="MCP2166845.1"/>
    </source>
</evidence>
<dbReference type="InterPro" id="IPR028994">
    <property type="entry name" value="Integrin_alpha_N"/>
</dbReference>